<proteinExistence type="predicted"/>
<protein>
    <submittedName>
        <fullName evidence="1">Uncharacterized protein</fullName>
    </submittedName>
</protein>
<name>A0A085MU61_9BILA</name>
<evidence type="ECO:0000313" key="1">
    <source>
        <dbReference type="EMBL" id="KFD60757.1"/>
    </source>
</evidence>
<sequence length="131" mass="14629">MRSEVIQERTSFPSRCCNAFEQSVFVSNVQRAVTLEVEKCHENKSSEPALPQQHITLSARFNAQAHCSWFITWVPVHGSHLLVCCYSFTAAGCSPLYHPVGSQPLMCTPGLPPLVHRDWFTAISSLQPLLC</sequence>
<organism evidence="1">
    <name type="scientific">Trichuris suis</name>
    <name type="common">pig whipworm</name>
    <dbReference type="NCBI Taxonomy" id="68888"/>
    <lineage>
        <taxon>Eukaryota</taxon>
        <taxon>Metazoa</taxon>
        <taxon>Ecdysozoa</taxon>
        <taxon>Nematoda</taxon>
        <taxon>Enoplea</taxon>
        <taxon>Dorylaimia</taxon>
        <taxon>Trichinellida</taxon>
        <taxon>Trichuridae</taxon>
        <taxon>Trichuris</taxon>
    </lineage>
</organism>
<reference evidence="1" key="1">
    <citation type="journal article" date="2014" name="Nat. Genet.">
        <title>Genome and transcriptome of the porcine whipworm Trichuris suis.</title>
        <authorList>
            <person name="Jex A.R."/>
            <person name="Nejsum P."/>
            <person name="Schwarz E.M."/>
            <person name="Hu L."/>
            <person name="Young N.D."/>
            <person name="Hall R.S."/>
            <person name="Korhonen P.K."/>
            <person name="Liao S."/>
            <person name="Thamsborg S."/>
            <person name="Xia J."/>
            <person name="Xu P."/>
            <person name="Wang S."/>
            <person name="Scheerlinck J.P."/>
            <person name="Hofmann A."/>
            <person name="Sternberg P.W."/>
            <person name="Wang J."/>
            <person name="Gasser R.B."/>
        </authorList>
    </citation>
    <scope>NUCLEOTIDE SEQUENCE [LARGE SCALE GENOMIC DNA]</scope>
    <source>
        <strain evidence="1">DCEP-RM93F</strain>
    </source>
</reference>
<dbReference type="Proteomes" id="UP000030758">
    <property type="component" value="Unassembled WGS sequence"/>
</dbReference>
<feature type="non-terminal residue" evidence="1">
    <location>
        <position position="131"/>
    </location>
</feature>
<dbReference type="EMBL" id="KL367650">
    <property type="protein sequence ID" value="KFD60757.1"/>
    <property type="molecule type" value="Genomic_DNA"/>
</dbReference>
<accession>A0A085MU61</accession>
<dbReference type="AlphaFoldDB" id="A0A085MU61"/>
<gene>
    <name evidence="1" type="ORF">M514_12632</name>
</gene>